<evidence type="ECO:0000313" key="3">
    <source>
        <dbReference type="EMBL" id="AYC29976.1"/>
    </source>
</evidence>
<dbReference type="InterPro" id="IPR003607">
    <property type="entry name" value="HD/PDEase_dom"/>
</dbReference>
<proteinExistence type="predicted"/>
<evidence type="ECO:0000259" key="1">
    <source>
        <dbReference type="PROSITE" id="PS51831"/>
    </source>
</evidence>
<dbReference type="SMART" id="SM00471">
    <property type="entry name" value="HDc"/>
    <property type="match status" value="1"/>
</dbReference>
<dbReference type="OrthoDB" id="9759601at2"/>
<feature type="domain" description="HD" evidence="1">
    <location>
        <begin position="135"/>
        <end position="258"/>
    </location>
</feature>
<dbReference type="CDD" id="cd00077">
    <property type="entry name" value="HDc"/>
    <property type="match status" value="1"/>
</dbReference>
<dbReference type="InterPro" id="IPR006674">
    <property type="entry name" value="HD_domain"/>
</dbReference>
<dbReference type="Gene3D" id="1.10.3210.10">
    <property type="entry name" value="Hypothetical protein af1432"/>
    <property type="match status" value="1"/>
</dbReference>
<accession>A0A385YTH3</accession>
<protein>
    <submittedName>
        <fullName evidence="3">HD-GYP domain-containing protein</fullName>
    </submittedName>
</protein>
<evidence type="ECO:0000259" key="2">
    <source>
        <dbReference type="PROSITE" id="PS51832"/>
    </source>
</evidence>
<dbReference type="RefSeq" id="WP_119883712.1">
    <property type="nucleotide sequence ID" value="NZ_CP032418.1"/>
</dbReference>
<dbReference type="Proteomes" id="UP000265725">
    <property type="component" value="Chromosome"/>
</dbReference>
<dbReference type="PANTHER" id="PTHR43155">
    <property type="entry name" value="CYCLIC DI-GMP PHOSPHODIESTERASE PA4108-RELATED"/>
    <property type="match status" value="1"/>
</dbReference>
<gene>
    <name evidence="3" type="ORF">D3873_08850</name>
</gene>
<name>A0A385YTH3_9BACL</name>
<dbReference type="Pfam" id="PF13487">
    <property type="entry name" value="HD_5"/>
    <property type="match status" value="1"/>
</dbReference>
<keyword evidence="4" id="KW-1185">Reference proteome</keyword>
<dbReference type="InterPro" id="IPR037522">
    <property type="entry name" value="HD_GYP_dom"/>
</dbReference>
<evidence type="ECO:0000313" key="4">
    <source>
        <dbReference type="Proteomes" id="UP000265725"/>
    </source>
</evidence>
<dbReference type="PANTHER" id="PTHR43155:SF2">
    <property type="entry name" value="CYCLIC DI-GMP PHOSPHODIESTERASE PA4108"/>
    <property type="match status" value="1"/>
</dbReference>
<dbReference type="InterPro" id="IPR006675">
    <property type="entry name" value="HDIG_dom"/>
</dbReference>
<sequence length="366" mass="41583">MRLISLKAISSGMVLGRSIRNDAGHALLQENIALTDAMINRLRELEVQYVYIHDELSKGIEIPELIPFEKRHASIKTIKETFREINPTNLKKSSYVIDQQSKQLFQMVDEVMGQLLVQDDLMMILGDVVLYDSYIFQHSFQVMLYSIQIAKELGYSYEEIRTIGMGALLHDVGKMVISSDILFKKDKLDEEEYELVKKHARVGFDILRGVHSISLKIAHCAFQHHERLDGSGYPRNLLDFEIHPYAKIIAVADVFDAVTSDRVYKEKMLPNIGLDVIRAGKGTLFDPKIVDALCRVISPYPNGTMVLLSDGSKGIVTKQNQQDPSNPVLRIFEKSGQMLQATFVSDLNENRELHIIQVITDYNAEK</sequence>
<dbReference type="SUPFAM" id="SSF109604">
    <property type="entry name" value="HD-domain/PDEase-like"/>
    <property type="match status" value="1"/>
</dbReference>
<organism evidence="3 4">
    <name type="scientific">Paenisporosarcina cavernae</name>
    <dbReference type="NCBI Taxonomy" id="2320858"/>
    <lineage>
        <taxon>Bacteria</taxon>
        <taxon>Bacillati</taxon>
        <taxon>Bacillota</taxon>
        <taxon>Bacilli</taxon>
        <taxon>Bacillales</taxon>
        <taxon>Caryophanaceae</taxon>
        <taxon>Paenisporosarcina</taxon>
    </lineage>
</organism>
<feature type="domain" description="HD-GYP" evidence="2">
    <location>
        <begin position="113"/>
        <end position="309"/>
    </location>
</feature>
<dbReference type="PROSITE" id="PS51832">
    <property type="entry name" value="HD_GYP"/>
    <property type="match status" value="1"/>
</dbReference>
<dbReference type="AlphaFoldDB" id="A0A385YTH3"/>
<dbReference type="KEGG" id="paek:D3873_08850"/>
<dbReference type="PROSITE" id="PS51831">
    <property type="entry name" value="HD"/>
    <property type="match status" value="1"/>
</dbReference>
<reference evidence="4" key="1">
    <citation type="submission" date="2018-09" db="EMBL/GenBank/DDBJ databases">
        <authorList>
            <person name="Zhu H."/>
        </authorList>
    </citation>
    <scope>NUCLEOTIDE SEQUENCE [LARGE SCALE GENOMIC DNA]</scope>
    <source>
        <strain evidence="4">K2R23-3</strain>
    </source>
</reference>
<dbReference type="EMBL" id="CP032418">
    <property type="protein sequence ID" value="AYC29976.1"/>
    <property type="molecule type" value="Genomic_DNA"/>
</dbReference>
<dbReference type="NCBIfam" id="TIGR00277">
    <property type="entry name" value="HDIG"/>
    <property type="match status" value="1"/>
</dbReference>